<evidence type="ECO:0000256" key="1">
    <source>
        <dbReference type="SAM" id="MobiDB-lite"/>
    </source>
</evidence>
<dbReference type="EMBL" id="JBBNAG010000003">
    <property type="protein sequence ID" value="KAK9147684.1"/>
    <property type="molecule type" value="Genomic_DNA"/>
</dbReference>
<feature type="region of interest" description="Disordered" evidence="1">
    <location>
        <begin position="20"/>
        <end position="41"/>
    </location>
</feature>
<dbReference type="Proteomes" id="UP001419268">
    <property type="component" value="Unassembled WGS sequence"/>
</dbReference>
<gene>
    <name evidence="2" type="ORF">Scep_006441</name>
</gene>
<feature type="compositionally biased region" description="Basic and acidic residues" evidence="1">
    <location>
        <begin position="23"/>
        <end position="35"/>
    </location>
</feature>
<name>A0AAP0PM82_9MAGN</name>
<protein>
    <submittedName>
        <fullName evidence="2">Uncharacterized protein</fullName>
    </submittedName>
</protein>
<evidence type="ECO:0000313" key="3">
    <source>
        <dbReference type="Proteomes" id="UP001419268"/>
    </source>
</evidence>
<dbReference type="AlphaFoldDB" id="A0AAP0PM82"/>
<evidence type="ECO:0000313" key="2">
    <source>
        <dbReference type="EMBL" id="KAK9147684.1"/>
    </source>
</evidence>
<accession>A0AAP0PM82</accession>
<sequence>MRQLERVVSLPYTSWGGLPTPTRDIKPGKKMEKNWKKNSKIGKKSRKIIFRQHK</sequence>
<reference evidence="2 3" key="1">
    <citation type="submission" date="2024-01" db="EMBL/GenBank/DDBJ databases">
        <title>Genome assemblies of Stephania.</title>
        <authorList>
            <person name="Yang L."/>
        </authorList>
    </citation>
    <scope>NUCLEOTIDE SEQUENCE [LARGE SCALE GENOMIC DNA]</scope>
    <source>
        <strain evidence="2">JXDWG</strain>
        <tissue evidence="2">Leaf</tissue>
    </source>
</reference>
<organism evidence="2 3">
    <name type="scientific">Stephania cephalantha</name>
    <dbReference type="NCBI Taxonomy" id="152367"/>
    <lineage>
        <taxon>Eukaryota</taxon>
        <taxon>Viridiplantae</taxon>
        <taxon>Streptophyta</taxon>
        <taxon>Embryophyta</taxon>
        <taxon>Tracheophyta</taxon>
        <taxon>Spermatophyta</taxon>
        <taxon>Magnoliopsida</taxon>
        <taxon>Ranunculales</taxon>
        <taxon>Menispermaceae</taxon>
        <taxon>Menispermoideae</taxon>
        <taxon>Cissampelideae</taxon>
        <taxon>Stephania</taxon>
    </lineage>
</organism>
<keyword evidence="3" id="KW-1185">Reference proteome</keyword>
<comment type="caution">
    <text evidence="2">The sequence shown here is derived from an EMBL/GenBank/DDBJ whole genome shotgun (WGS) entry which is preliminary data.</text>
</comment>
<proteinExistence type="predicted"/>